<evidence type="ECO:0000259" key="5">
    <source>
        <dbReference type="Pfam" id="PF03015"/>
    </source>
</evidence>
<comment type="similarity">
    <text evidence="1 4">Belongs to the fatty acyl-CoA reductase family.</text>
</comment>
<comment type="caution">
    <text evidence="7">The sequence shown here is derived from an EMBL/GenBank/DDBJ whole genome shotgun (WGS) entry which is preliminary data.</text>
</comment>
<evidence type="ECO:0000259" key="6">
    <source>
        <dbReference type="Pfam" id="PF07993"/>
    </source>
</evidence>
<dbReference type="GO" id="GO:1901568">
    <property type="term" value="P:fatty acid derivative metabolic process"/>
    <property type="evidence" value="ECO:0007669"/>
    <property type="project" value="UniProtKB-ARBA"/>
</dbReference>
<feature type="domain" description="Fatty acyl-CoA reductase C-terminal" evidence="5">
    <location>
        <begin position="399"/>
        <end position="493"/>
    </location>
</feature>
<feature type="transmembrane region" description="Helical" evidence="4">
    <location>
        <begin position="390"/>
        <end position="413"/>
    </location>
</feature>
<dbReference type="PANTHER" id="PTHR11011:SF60">
    <property type="entry name" value="FATTY ACYL-COA REDUCTASE-RELATED"/>
    <property type="match status" value="1"/>
</dbReference>
<sequence>MESARKKYPSTNYKTVDELTMIDEGPMDLNFFKEIDPCVHISTEGSQVVEFYRDKSVLITGGLGFIGKLIIEKLLRSCRDLKKIYLPVRAKGQKNVTTRVQEAFEGILFSELKKINPKFMDKVVAVEADLSVPGMAISKEDRQMLEDNVNIVIHGAASVKLAEELRLSAPINIRGTCEIIALIKNCKKLSSFVFISTAYSNSMHKTIEEKVYFTPFTADEILHLIDTEGENLDSRDHLILGRWQNSYSFSKTISEYTVSKECSDMPVCIFRPANITCTYREPLKGWIDNYYGIVGMVALIQRALIRCTNQHYEKFVEICPGDYVANAIIVAAYNNQFNENRNVKVYNFVSSPENPLAQGDIIELALHYGSEMPTCQSIWYPYNIYIRNSYVYLFCSFFLHAIPSYLQDVALVISGRKAKMSSIYQTVNKFTRCTAFAATRQWKHQNDNIQKLWDDLSSVDQQIFSFSLSKSNINWNEYMKILTAGLKLYLYKEDFDTIPKARKHIKRLYKYHIISQIVALFLILLLSFFIYSLF</sequence>
<dbReference type="AlphaFoldDB" id="A0ABD2N287"/>
<dbReference type="Gene3D" id="3.40.50.720">
    <property type="entry name" value="NAD(P)-binding Rossmann-like Domain"/>
    <property type="match status" value="1"/>
</dbReference>
<dbReference type="PANTHER" id="PTHR11011">
    <property type="entry name" value="MALE STERILITY PROTEIN 2-RELATED"/>
    <property type="match status" value="1"/>
</dbReference>
<keyword evidence="4" id="KW-0472">Membrane</keyword>
<dbReference type="InterPro" id="IPR013120">
    <property type="entry name" value="FAR_NAD-bd"/>
</dbReference>
<keyword evidence="4" id="KW-0521">NADP</keyword>
<reference evidence="7 8" key="1">
    <citation type="journal article" date="2021" name="BMC Biol.">
        <title>Horizontally acquired antibacterial genes associated with adaptive radiation of ladybird beetles.</title>
        <authorList>
            <person name="Li H.S."/>
            <person name="Tang X.F."/>
            <person name="Huang Y.H."/>
            <person name="Xu Z.Y."/>
            <person name="Chen M.L."/>
            <person name="Du X.Y."/>
            <person name="Qiu B.Y."/>
            <person name="Chen P.T."/>
            <person name="Zhang W."/>
            <person name="Slipinski A."/>
            <person name="Escalona H.E."/>
            <person name="Waterhouse R.M."/>
            <person name="Zwick A."/>
            <person name="Pang H."/>
        </authorList>
    </citation>
    <scope>NUCLEOTIDE SEQUENCE [LARGE SCALE GENOMIC DNA]</scope>
    <source>
        <strain evidence="7">SYSU2018</strain>
    </source>
</reference>
<gene>
    <name evidence="7" type="ORF">HHI36_014251</name>
</gene>
<evidence type="ECO:0000256" key="2">
    <source>
        <dbReference type="ARBA" id="ARBA00022516"/>
    </source>
</evidence>
<comment type="catalytic activity">
    <reaction evidence="4">
        <text>a long-chain fatty acyl-CoA + 2 NADPH + 2 H(+) = a long-chain primary fatty alcohol + 2 NADP(+) + CoA</text>
        <dbReference type="Rhea" id="RHEA:52716"/>
        <dbReference type="ChEBI" id="CHEBI:15378"/>
        <dbReference type="ChEBI" id="CHEBI:57287"/>
        <dbReference type="ChEBI" id="CHEBI:57783"/>
        <dbReference type="ChEBI" id="CHEBI:58349"/>
        <dbReference type="ChEBI" id="CHEBI:77396"/>
        <dbReference type="ChEBI" id="CHEBI:83139"/>
        <dbReference type="EC" id="1.2.1.84"/>
    </reaction>
</comment>
<dbReference type="EMBL" id="JABFTP020000062">
    <property type="protein sequence ID" value="KAL3272791.1"/>
    <property type="molecule type" value="Genomic_DNA"/>
</dbReference>
<dbReference type="Proteomes" id="UP001516400">
    <property type="component" value="Unassembled WGS sequence"/>
</dbReference>
<evidence type="ECO:0000256" key="3">
    <source>
        <dbReference type="ARBA" id="ARBA00023098"/>
    </source>
</evidence>
<keyword evidence="8" id="KW-1185">Reference proteome</keyword>
<keyword evidence="2 4" id="KW-0444">Lipid biosynthesis</keyword>
<protein>
    <recommendedName>
        <fullName evidence="4">Fatty acyl-CoA reductase</fullName>
        <ecNumber evidence="4">1.2.1.84</ecNumber>
    </recommendedName>
</protein>
<dbReference type="EC" id="1.2.1.84" evidence="4"/>
<dbReference type="InterPro" id="IPR033640">
    <property type="entry name" value="FAR_C"/>
</dbReference>
<evidence type="ECO:0000313" key="8">
    <source>
        <dbReference type="Proteomes" id="UP001516400"/>
    </source>
</evidence>
<keyword evidence="3 4" id="KW-0443">Lipid metabolism</keyword>
<organism evidence="7 8">
    <name type="scientific">Cryptolaemus montrouzieri</name>
    <dbReference type="NCBI Taxonomy" id="559131"/>
    <lineage>
        <taxon>Eukaryota</taxon>
        <taxon>Metazoa</taxon>
        <taxon>Ecdysozoa</taxon>
        <taxon>Arthropoda</taxon>
        <taxon>Hexapoda</taxon>
        <taxon>Insecta</taxon>
        <taxon>Pterygota</taxon>
        <taxon>Neoptera</taxon>
        <taxon>Endopterygota</taxon>
        <taxon>Coleoptera</taxon>
        <taxon>Polyphaga</taxon>
        <taxon>Cucujiformia</taxon>
        <taxon>Coccinelloidea</taxon>
        <taxon>Coccinellidae</taxon>
        <taxon>Scymninae</taxon>
        <taxon>Scymnini</taxon>
        <taxon>Cryptolaemus</taxon>
    </lineage>
</organism>
<evidence type="ECO:0000256" key="4">
    <source>
        <dbReference type="RuleBase" id="RU363097"/>
    </source>
</evidence>
<dbReference type="GO" id="GO:0102965">
    <property type="term" value="F:alcohol-forming long-chain fatty acyl-CoA reductase activity"/>
    <property type="evidence" value="ECO:0007669"/>
    <property type="project" value="UniProtKB-EC"/>
</dbReference>
<dbReference type="InterPro" id="IPR036291">
    <property type="entry name" value="NAD(P)-bd_dom_sf"/>
</dbReference>
<feature type="transmembrane region" description="Helical" evidence="4">
    <location>
        <begin position="508"/>
        <end position="531"/>
    </location>
</feature>
<dbReference type="CDD" id="cd09071">
    <property type="entry name" value="FAR_C"/>
    <property type="match status" value="1"/>
</dbReference>
<name>A0ABD2N287_9CUCU</name>
<dbReference type="Pfam" id="PF07993">
    <property type="entry name" value="NAD_binding_4"/>
    <property type="match status" value="1"/>
</dbReference>
<evidence type="ECO:0000256" key="1">
    <source>
        <dbReference type="ARBA" id="ARBA00005928"/>
    </source>
</evidence>
<dbReference type="SUPFAM" id="SSF51735">
    <property type="entry name" value="NAD(P)-binding Rossmann-fold domains"/>
    <property type="match status" value="1"/>
</dbReference>
<keyword evidence="4" id="KW-0812">Transmembrane</keyword>
<evidence type="ECO:0000313" key="7">
    <source>
        <dbReference type="EMBL" id="KAL3272791.1"/>
    </source>
</evidence>
<keyword evidence="4" id="KW-1133">Transmembrane helix</keyword>
<dbReference type="Pfam" id="PF03015">
    <property type="entry name" value="Sterile"/>
    <property type="match status" value="1"/>
</dbReference>
<dbReference type="InterPro" id="IPR026055">
    <property type="entry name" value="FAR"/>
</dbReference>
<keyword evidence="4" id="KW-0560">Oxidoreductase</keyword>
<proteinExistence type="inferred from homology"/>
<feature type="domain" description="Thioester reductase (TE)" evidence="6">
    <location>
        <begin position="59"/>
        <end position="328"/>
    </location>
</feature>
<dbReference type="CDD" id="cd05236">
    <property type="entry name" value="FAR-N_SDR_e"/>
    <property type="match status" value="1"/>
</dbReference>
<comment type="function">
    <text evidence="4">Catalyzes the reduction of fatty acyl-CoA to fatty alcohols.</text>
</comment>
<accession>A0ABD2N287</accession>